<organism evidence="1 2">
    <name type="scientific">Paenibacillus sedimenti</name>
    <dbReference type="NCBI Taxonomy" id="2770274"/>
    <lineage>
        <taxon>Bacteria</taxon>
        <taxon>Bacillati</taxon>
        <taxon>Bacillota</taxon>
        <taxon>Bacilli</taxon>
        <taxon>Bacillales</taxon>
        <taxon>Paenibacillaceae</taxon>
        <taxon>Paenibacillus</taxon>
    </lineage>
</organism>
<dbReference type="AlphaFoldDB" id="A0A926KM84"/>
<evidence type="ECO:0000313" key="2">
    <source>
        <dbReference type="Proteomes" id="UP000650466"/>
    </source>
</evidence>
<proteinExistence type="predicted"/>
<accession>A0A926KM84</accession>
<dbReference type="EMBL" id="JACVVD010000001">
    <property type="protein sequence ID" value="MBD0378605.1"/>
    <property type="molecule type" value="Genomic_DNA"/>
</dbReference>
<comment type="caution">
    <text evidence="1">The sequence shown here is derived from an EMBL/GenBank/DDBJ whole genome shotgun (WGS) entry which is preliminary data.</text>
</comment>
<protein>
    <submittedName>
        <fullName evidence="1">Uncharacterized protein</fullName>
    </submittedName>
</protein>
<gene>
    <name evidence="1" type="ORF">ICC18_00530</name>
</gene>
<dbReference type="Proteomes" id="UP000650466">
    <property type="component" value="Unassembled WGS sequence"/>
</dbReference>
<name>A0A926KM84_9BACL</name>
<evidence type="ECO:0000313" key="1">
    <source>
        <dbReference type="EMBL" id="MBD0378605.1"/>
    </source>
</evidence>
<keyword evidence="2" id="KW-1185">Reference proteome</keyword>
<reference evidence="1" key="1">
    <citation type="submission" date="2020-09" db="EMBL/GenBank/DDBJ databases">
        <title>Draft Genome Sequence of Paenibacillus sp. WST5.</title>
        <authorList>
            <person name="Bao Z."/>
        </authorList>
    </citation>
    <scope>NUCLEOTIDE SEQUENCE</scope>
    <source>
        <strain evidence="1">WST5</strain>
    </source>
</reference>
<sequence length="63" mass="6919">MAETINNDITTANFLRIAIITPSNIGNLQNLADCTLTLIFVRGGVNEQFLMNAHFLKTLNIGI</sequence>